<sequence length="248" mass="27563">MPDNVKYRVLCTRPLSGNLITEAGDHGIAIEVQDFIQIKPIANNNLLGDENMKSVLGNPDIPLVFTSAHAVKVFVDYYWHQGSTFYLIRNPFCCIDGNTKAQLQKWFPHNPILAEAPYGKDLAAAIIALGNINEVHFFCGNQRRDELPQSLRDAGVAVNEYVIYDNIPTPTVVAGEYDGILFFSPSAVKSFFSVNRLAPNTVCFAIGTTTAAQLEDYTDNKIIMAPHTDAESMVKTAIFYFNNINCYE</sequence>
<dbReference type="PANTHER" id="PTHR12390:SF0">
    <property type="entry name" value="UROPORPHYRINOGEN-III SYNTHASE"/>
    <property type="match status" value="1"/>
</dbReference>
<protein>
    <submittedName>
        <fullName evidence="2">Uroporphyrinogen-III synthase</fullName>
    </submittedName>
</protein>
<dbReference type="AlphaFoldDB" id="A0A847RZ58"/>
<dbReference type="GO" id="GO:0005829">
    <property type="term" value="C:cytosol"/>
    <property type="evidence" value="ECO:0007669"/>
    <property type="project" value="TreeGrafter"/>
</dbReference>
<evidence type="ECO:0000313" key="3">
    <source>
        <dbReference type="Proteomes" id="UP000570474"/>
    </source>
</evidence>
<dbReference type="Proteomes" id="UP000570474">
    <property type="component" value="Unassembled WGS sequence"/>
</dbReference>
<dbReference type="InterPro" id="IPR003754">
    <property type="entry name" value="4pyrrol_synth_uPrphyn_synth"/>
</dbReference>
<dbReference type="Pfam" id="PF02602">
    <property type="entry name" value="HEM4"/>
    <property type="match status" value="1"/>
</dbReference>
<feature type="domain" description="Tetrapyrrole biosynthesis uroporphyrinogen III synthase" evidence="1">
    <location>
        <begin position="35"/>
        <end position="234"/>
    </location>
</feature>
<dbReference type="InterPro" id="IPR036108">
    <property type="entry name" value="4pyrrol_syn_uPrphyn_synt_sf"/>
</dbReference>
<dbReference type="PANTHER" id="PTHR12390">
    <property type="entry name" value="UROPORPHYRINOGEN III SYNTHASE"/>
    <property type="match status" value="1"/>
</dbReference>
<reference evidence="2 3" key="1">
    <citation type="submission" date="2020-04" db="EMBL/GenBank/DDBJ databases">
        <authorList>
            <person name="Yin C."/>
        </authorList>
    </citation>
    <scope>NUCLEOTIDE SEQUENCE [LARGE SCALE GENOMIC DNA]</scope>
    <source>
        <strain evidence="2 3">Ae27</strain>
    </source>
</reference>
<accession>A0A847RZ58</accession>
<organism evidence="2 3">
    <name type="scientific">Chitinophaga varians</name>
    <dbReference type="NCBI Taxonomy" id="2202339"/>
    <lineage>
        <taxon>Bacteria</taxon>
        <taxon>Pseudomonadati</taxon>
        <taxon>Bacteroidota</taxon>
        <taxon>Chitinophagia</taxon>
        <taxon>Chitinophagales</taxon>
        <taxon>Chitinophagaceae</taxon>
        <taxon>Chitinophaga</taxon>
    </lineage>
</organism>
<comment type="caution">
    <text evidence="2">The sequence shown here is derived from an EMBL/GenBank/DDBJ whole genome shotgun (WGS) entry which is preliminary data.</text>
</comment>
<dbReference type="InterPro" id="IPR039793">
    <property type="entry name" value="UROS/Hem4"/>
</dbReference>
<gene>
    <name evidence="2" type="ORF">HGH92_17755</name>
</gene>
<name>A0A847RZ58_9BACT</name>
<dbReference type="EMBL" id="JABAIA010000002">
    <property type="protein sequence ID" value="NLR66158.1"/>
    <property type="molecule type" value="Genomic_DNA"/>
</dbReference>
<proteinExistence type="predicted"/>
<keyword evidence="3" id="KW-1185">Reference proteome</keyword>
<dbReference type="GO" id="GO:0004852">
    <property type="term" value="F:uroporphyrinogen-III synthase activity"/>
    <property type="evidence" value="ECO:0007669"/>
    <property type="project" value="InterPro"/>
</dbReference>
<dbReference type="Gene3D" id="3.40.50.10090">
    <property type="match status" value="2"/>
</dbReference>
<evidence type="ECO:0000259" key="1">
    <source>
        <dbReference type="Pfam" id="PF02602"/>
    </source>
</evidence>
<dbReference type="GO" id="GO:0006780">
    <property type="term" value="P:uroporphyrinogen III biosynthetic process"/>
    <property type="evidence" value="ECO:0007669"/>
    <property type="project" value="InterPro"/>
</dbReference>
<dbReference type="CDD" id="cd06578">
    <property type="entry name" value="HemD"/>
    <property type="match status" value="1"/>
</dbReference>
<dbReference type="RefSeq" id="WP_168872103.1">
    <property type="nucleotide sequence ID" value="NZ_JABAIA010000002.1"/>
</dbReference>
<evidence type="ECO:0000313" key="2">
    <source>
        <dbReference type="EMBL" id="NLR66158.1"/>
    </source>
</evidence>
<dbReference type="SUPFAM" id="SSF69618">
    <property type="entry name" value="HemD-like"/>
    <property type="match status" value="1"/>
</dbReference>